<evidence type="ECO:0000313" key="1">
    <source>
        <dbReference type="EnsemblPlants" id="cds.evm.model.10.103"/>
    </source>
</evidence>
<dbReference type="AlphaFoldDB" id="A0A803QI61"/>
<name>A0A803QI61_CANSA</name>
<organism evidence="1 2">
    <name type="scientific">Cannabis sativa</name>
    <name type="common">Hemp</name>
    <name type="synonym">Marijuana</name>
    <dbReference type="NCBI Taxonomy" id="3483"/>
    <lineage>
        <taxon>Eukaryota</taxon>
        <taxon>Viridiplantae</taxon>
        <taxon>Streptophyta</taxon>
        <taxon>Embryophyta</taxon>
        <taxon>Tracheophyta</taxon>
        <taxon>Spermatophyta</taxon>
        <taxon>Magnoliopsida</taxon>
        <taxon>eudicotyledons</taxon>
        <taxon>Gunneridae</taxon>
        <taxon>Pentapetalae</taxon>
        <taxon>rosids</taxon>
        <taxon>fabids</taxon>
        <taxon>Rosales</taxon>
        <taxon>Cannabaceae</taxon>
        <taxon>Cannabis</taxon>
    </lineage>
</organism>
<dbReference type="EMBL" id="UZAU01000789">
    <property type="status" value="NOT_ANNOTATED_CDS"/>
    <property type="molecule type" value="Genomic_DNA"/>
</dbReference>
<dbReference type="Proteomes" id="UP000596661">
    <property type="component" value="Unassembled WGS sequence"/>
</dbReference>
<accession>A0A803QI61</accession>
<evidence type="ECO:0000313" key="2">
    <source>
        <dbReference type="Proteomes" id="UP000596661"/>
    </source>
</evidence>
<reference evidence="1" key="1">
    <citation type="submission" date="2021-03" db="UniProtKB">
        <authorList>
            <consortium name="EnsemblPlants"/>
        </authorList>
    </citation>
    <scope>IDENTIFICATION</scope>
</reference>
<dbReference type="Gramene" id="evm.model.10.103">
    <property type="protein sequence ID" value="cds.evm.model.10.103"/>
    <property type="gene ID" value="evm.TU.10.103"/>
</dbReference>
<sequence length="111" mass="12191">MGGAAFKLYRARQPIIVLEAEGTSITTNCAIRVQVAGSSPTESGSSMTTPKYIATGGLGRISGTYLCAWRKLEANLRRWWLVFGDEGQPLEVEARLRRWWSACGDGANLQR</sequence>
<keyword evidence="2" id="KW-1185">Reference proteome</keyword>
<protein>
    <submittedName>
        <fullName evidence="1">Uncharacterized protein</fullName>
    </submittedName>
</protein>
<dbReference type="EnsemblPlants" id="evm.model.10.103">
    <property type="protein sequence ID" value="cds.evm.model.10.103"/>
    <property type="gene ID" value="evm.TU.10.103"/>
</dbReference>
<proteinExistence type="predicted"/>